<dbReference type="OrthoDB" id="365077at2759"/>
<dbReference type="SMART" id="SM00506">
    <property type="entry name" value="A1pp"/>
    <property type="match status" value="1"/>
</dbReference>
<dbReference type="InterPro" id="IPR043472">
    <property type="entry name" value="Macro_dom-like"/>
</dbReference>
<protein>
    <recommendedName>
        <fullName evidence="7">Macro domain-containing protein</fullName>
    </recommendedName>
</protein>
<evidence type="ECO:0000313" key="5">
    <source>
        <dbReference type="EMBL" id="OQR89294.1"/>
    </source>
</evidence>
<evidence type="ECO:0000259" key="4">
    <source>
        <dbReference type="PROSITE" id="PS51154"/>
    </source>
</evidence>
<dbReference type="AlphaFoldDB" id="A0A1V9YU05"/>
<organism evidence="5 6">
    <name type="scientific">Achlya hypogyna</name>
    <name type="common">Oomycete</name>
    <name type="synonym">Protoachlya hypogyna</name>
    <dbReference type="NCBI Taxonomy" id="1202772"/>
    <lineage>
        <taxon>Eukaryota</taxon>
        <taxon>Sar</taxon>
        <taxon>Stramenopiles</taxon>
        <taxon>Oomycota</taxon>
        <taxon>Saprolegniomycetes</taxon>
        <taxon>Saprolegniales</taxon>
        <taxon>Achlyaceae</taxon>
        <taxon>Achlya</taxon>
    </lineage>
</organism>
<dbReference type="STRING" id="1202772.A0A1V9YU05"/>
<dbReference type="PANTHER" id="PTHR11106:SF72">
    <property type="entry name" value="GANGLIOSIDE-INDUCED DIFFERENTIATION-ASSOCIATED PROTEIN 2"/>
    <property type="match status" value="1"/>
</dbReference>
<evidence type="ECO:0000259" key="3">
    <source>
        <dbReference type="PROSITE" id="PS50191"/>
    </source>
</evidence>
<dbReference type="SMART" id="SM00516">
    <property type="entry name" value="SEC14"/>
    <property type="match status" value="1"/>
</dbReference>
<dbReference type="CDD" id="cd00170">
    <property type="entry name" value="SEC14"/>
    <property type="match status" value="1"/>
</dbReference>
<evidence type="ECO:0008006" key="7">
    <source>
        <dbReference type="Google" id="ProtNLM"/>
    </source>
</evidence>
<comment type="similarity">
    <text evidence="1">Belongs to the GDAP2 family.</text>
</comment>
<evidence type="ECO:0000256" key="1">
    <source>
        <dbReference type="ARBA" id="ARBA00008355"/>
    </source>
</evidence>
<evidence type="ECO:0000256" key="2">
    <source>
        <dbReference type="SAM" id="MobiDB-lite"/>
    </source>
</evidence>
<dbReference type="Gene3D" id="3.40.525.10">
    <property type="entry name" value="CRAL-TRIO lipid binding domain"/>
    <property type="match status" value="1"/>
</dbReference>
<dbReference type="Proteomes" id="UP000243579">
    <property type="component" value="Unassembled WGS sequence"/>
</dbReference>
<dbReference type="EMBL" id="JNBR01000864">
    <property type="protein sequence ID" value="OQR89294.1"/>
    <property type="molecule type" value="Genomic_DNA"/>
</dbReference>
<proteinExistence type="inferred from homology"/>
<feature type="domain" description="Macro" evidence="4">
    <location>
        <begin position="22"/>
        <end position="203"/>
    </location>
</feature>
<dbReference type="Gene3D" id="3.40.220.10">
    <property type="entry name" value="Leucine Aminopeptidase, subunit E, domain 1"/>
    <property type="match status" value="1"/>
</dbReference>
<dbReference type="Pfam" id="PF13716">
    <property type="entry name" value="CRAL_TRIO_2"/>
    <property type="match status" value="1"/>
</dbReference>
<gene>
    <name evidence="5" type="ORF">ACHHYP_06368</name>
</gene>
<dbReference type="InterPro" id="IPR036865">
    <property type="entry name" value="CRAL-TRIO_dom_sf"/>
</dbReference>
<dbReference type="PANTHER" id="PTHR11106">
    <property type="entry name" value="GANGLIOSIDE INDUCED DIFFERENTIATION ASSOCIATED PROTEIN 2-RELATED"/>
    <property type="match status" value="1"/>
</dbReference>
<dbReference type="InterPro" id="IPR001251">
    <property type="entry name" value="CRAL-TRIO_dom"/>
</dbReference>
<name>A0A1V9YU05_ACHHY</name>
<dbReference type="InterPro" id="IPR035793">
    <property type="entry name" value="Macro_GDAP2"/>
</dbReference>
<evidence type="ECO:0000313" key="6">
    <source>
        <dbReference type="Proteomes" id="UP000243579"/>
    </source>
</evidence>
<dbReference type="Pfam" id="PF01661">
    <property type="entry name" value="Macro"/>
    <property type="match status" value="1"/>
</dbReference>
<reference evidence="5 6" key="1">
    <citation type="journal article" date="2014" name="Genome Biol. Evol.">
        <title>The secreted proteins of Achlya hypogyna and Thraustotheca clavata identify the ancestral oomycete secretome and reveal gene acquisitions by horizontal gene transfer.</title>
        <authorList>
            <person name="Misner I."/>
            <person name="Blouin N."/>
            <person name="Leonard G."/>
            <person name="Richards T.A."/>
            <person name="Lane C.E."/>
        </authorList>
    </citation>
    <scope>NUCLEOTIDE SEQUENCE [LARGE SCALE GENOMIC DNA]</scope>
    <source>
        <strain evidence="5 6">ATCC 48635</strain>
    </source>
</reference>
<keyword evidence="6" id="KW-1185">Reference proteome</keyword>
<feature type="domain" description="CRAL-TRIO" evidence="3">
    <location>
        <begin position="311"/>
        <end position="456"/>
    </location>
</feature>
<dbReference type="CDD" id="cd02905">
    <property type="entry name" value="Macro_GDAP2-like"/>
    <property type="match status" value="1"/>
</dbReference>
<dbReference type="PROSITE" id="PS51154">
    <property type="entry name" value="MACRO"/>
    <property type="match status" value="1"/>
</dbReference>
<dbReference type="InterPro" id="IPR002589">
    <property type="entry name" value="Macro_dom"/>
</dbReference>
<dbReference type="SUPFAM" id="SSF52087">
    <property type="entry name" value="CRAL/TRIO domain"/>
    <property type="match status" value="1"/>
</dbReference>
<accession>A0A1V9YU05</accession>
<comment type="caution">
    <text evidence="5">The sequence shown here is derived from an EMBL/GenBank/DDBJ whole genome shotgun (WGS) entry which is preliminary data.</text>
</comment>
<dbReference type="PROSITE" id="PS50191">
    <property type="entry name" value="CRAL_TRIO"/>
    <property type="match status" value="1"/>
</dbReference>
<dbReference type="SUPFAM" id="SSF52949">
    <property type="entry name" value="Macro domain-like"/>
    <property type="match status" value="1"/>
</dbReference>
<feature type="region of interest" description="Disordered" evidence="2">
    <location>
        <begin position="456"/>
        <end position="477"/>
    </location>
</feature>
<sequence length="477" mass="53374">MSPFVPWGDASLQGQPTVSENGAPFSWNPLLNAKMVLVRDELWTLAVDAIVNPTNETLTDASGICGNILEAAGDQIYVECAASDHCRTGDAVATRGCELRAKTIVHTVGPRYNAKYSVAAENALHGCYRNALRVAKEERARSIAFPCVYTKKKGYPREDATHVALRTVRRFLEHYPDDFDFVIFCVDDAQDMLLYSRLLPLYFPRNMDELSVSAAQFTAHTEWTVGDAFGEPVIEERKIRIAPSMCSENQLDDGPAMVHTLMVDSYVTKEFCAMMDSPDEDRMDLVRSIRAKSSVKDKARATYQSCLEQAKLEDFEDIARLELVYRAGVDHAGVPVVLVVGRHLPARHIDLDRVLLYVVHVMDSLADRPYNVVYVHGGVDEDNQPNTSWLKKLFKTFSSKYRENLKTFYVVEATMWLKLLLWVGKSFSSRSFGAKLAFLDMPQDLARVAPSLKLPAAGSSYDHAGIPSNQDEEDNAK</sequence>